<name>A0A2D3I6J1_9VIRU</name>
<proteinExistence type="predicted"/>
<dbReference type="Proteomes" id="UP000267516">
    <property type="component" value="Segment"/>
</dbReference>
<protein>
    <submittedName>
        <fullName evidence="1">ORF971</fullName>
    </submittedName>
</protein>
<sequence length="71" mass="8121">MEKIGNKVHNFPLLLTLVVEETVIKRLVSMSIRLKEGNWCLHSKNITVTDLLPLLPKSLRPSPKRMMCPVL</sequence>
<organism evidence="1">
    <name type="scientific">White spot syndrome virus</name>
    <dbReference type="NCBI Taxonomy" id="342409"/>
    <lineage>
        <taxon>Viruses</taxon>
        <taxon>Viruses incertae sedis</taxon>
        <taxon>Naldaviricetes</taxon>
        <taxon>Nimaviridae</taxon>
        <taxon>Whispovirus</taxon>
    </lineage>
</organism>
<evidence type="ECO:0000313" key="1">
    <source>
        <dbReference type="EMBL" id="ATU83982.1"/>
    </source>
</evidence>
<reference evidence="1" key="1">
    <citation type="journal article" date="2018" name="Aquaculture">
        <title>Complete genome sequence of a white spot syndrome virus associated with a disease incursion in Australia.</title>
        <authorList>
            <person name="Oakey J."/>
            <person name="Smith C.S."/>
        </authorList>
    </citation>
    <scope>NUCLEOTIDE SEQUENCE [LARGE SCALE GENOMIC DNA]</scope>
    <source>
        <strain evidence="1">WSSV-AU</strain>
    </source>
</reference>
<dbReference type="EMBL" id="MF768985">
    <property type="protein sequence ID" value="ATU83982.1"/>
    <property type="molecule type" value="Genomic_DNA"/>
</dbReference>
<accession>A0A2D3I6J1</accession>